<gene>
    <name evidence="1" type="ORF">SAMN05421812_12832</name>
</gene>
<reference evidence="1 2" key="1">
    <citation type="submission" date="2017-06" db="EMBL/GenBank/DDBJ databases">
        <authorList>
            <person name="Kim H.J."/>
            <person name="Triplett B.A."/>
        </authorList>
    </citation>
    <scope>NUCLEOTIDE SEQUENCE [LARGE SCALE GENOMIC DNA]</scope>
    <source>
        <strain evidence="1 2">CGMCC 4.5593</strain>
    </source>
</reference>
<dbReference type="EMBL" id="FZPH01000028">
    <property type="protein sequence ID" value="SNT65886.1"/>
    <property type="molecule type" value="Genomic_DNA"/>
</dbReference>
<proteinExistence type="predicted"/>
<accession>A0A239PFJ9</accession>
<evidence type="ECO:0000313" key="1">
    <source>
        <dbReference type="EMBL" id="SNT65886.1"/>
    </source>
</evidence>
<evidence type="ECO:0000313" key="2">
    <source>
        <dbReference type="Proteomes" id="UP000198362"/>
    </source>
</evidence>
<sequence length="274" mass="29645">MTTSTAPPLDTSRYPRVAAYLDAYCSGPGAGTENEPHAAELAFSIGRARVSQEPFTVATVDGFLPDPLYQDVLRDWPQLTLNPVNVGGGSAKHVGSRHSAGLQSWKPETVDPPDTWGSLARLTRSAPLTRALFTRFADVVEENLAHPDVRNITQPGFRLWANQDQGQAEALGAHVDSLPKLLTIVLYLDLRGPTTDESPGRWGTTTYAIAPDEVETVSFSPNTGRTPAGHIYFCPNRAFIMPNCSSALHGVTGGEAGVTRRSLMWGYWLITAKS</sequence>
<organism evidence="1 2">
    <name type="scientific">Asanoa hainanensis</name>
    <dbReference type="NCBI Taxonomy" id="560556"/>
    <lineage>
        <taxon>Bacteria</taxon>
        <taxon>Bacillati</taxon>
        <taxon>Actinomycetota</taxon>
        <taxon>Actinomycetes</taxon>
        <taxon>Micromonosporales</taxon>
        <taxon>Micromonosporaceae</taxon>
        <taxon>Asanoa</taxon>
    </lineage>
</organism>
<keyword evidence="2" id="KW-1185">Reference proteome</keyword>
<dbReference type="OrthoDB" id="358201at2"/>
<dbReference type="Proteomes" id="UP000198362">
    <property type="component" value="Unassembled WGS sequence"/>
</dbReference>
<evidence type="ECO:0008006" key="3">
    <source>
        <dbReference type="Google" id="ProtNLM"/>
    </source>
</evidence>
<dbReference type="AlphaFoldDB" id="A0A239PFJ9"/>
<name>A0A239PFJ9_9ACTN</name>
<dbReference type="RefSeq" id="WP_144022967.1">
    <property type="nucleotide sequence ID" value="NZ_FZPH01000028.1"/>
</dbReference>
<protein>
    <recommendedName>
        <fullName evidence="3">2OG-Fe(II) oxygenase superfamily protein</fullName>
    </recommendedName>
</protein>